<accession>V7B816</accession>
<protein>
    <submittedName>
        <fullName evidence="1">Uncharacterized protein</fullName>
    </submittedName>
</protein>
<gene>
    <name evidence="1" type="ORF">PHAVU_008G247100g</name>
</gene>
<sequence>MNLWSDNETYDDKFKEVGLLRSIEASLSHYALQLRVRCRHKMRYRHRMRSVAALSCCKDLPDERPKMVEVAKELEYIDFMLLKPDSKGTEYVTSDSSSTLLNSQPSSSTIKILHLFQEIGSVPTIKPR</sequence>
<dbReference type="Gramene" id="ESW14032">
    <property type="protein sequence ID" value="ESW14032"/>
    <property type="gene ID" value="PHAVU_008G247100g"/>
</dbReference>
<dbReference type="EMBL" id="CM002295">
    <property type="protein sequence ID" value="ESW14032.1"/>
    <property type="molecule type" value="Genomic_DNA"/>
</dbReference>
<name>V7B816_PHAVU</name>
<dbReference type="SMR" id="V7B816"/>
<dbReference type="AlphaFoldDB" id="V7B816"/>
<dbReference type="Proteomes" id="UP000000226">
    <property type="component" value="Chromosome 8"/>
</dbReference>
<keyword evidence="2" id="KW-1185">Reference proteome</keyword>
<evidence type="ECO:0000313" key="1">
    <source>
        <dbReference type="EMBL" id="ESW14032.1"/>
    </source>
</evidence>
<organism evidence="1 2">
    <name type="scientific">Phaseolus vulgaris</name>
    <name type="common">Kidney bean</name>
    <name type="synonym">French bean</name>
    <dbReference type="NCBI Taxonomy" id="3885"/>
    <lineage>
        <taxon>Eukaryota</taxon>
        <taxon>Viridiplantae</taxon>
        <taxon>Streptophyta</taxon>
        <taxon>Embryophyta</taxon>
        <taxon>Tracheophyta</taxon>
        <taxon>Spermatophyta</taxon>
        <taxon>Magnoliopsida</taxon>
        <taxon>eudicotyledons</taxon>
        <taxon>Gunneridae</taxon>
        <taxon>Pentapetalae</taxon>
        <taxon>rosids</taxon>
        <taxon>fabids</taxon>
        <taxon>Fabales</taxon>
        <taxon>Fabaceae</taxon>
        <taxon>Papilionoideae</taxon>
        <taxon>50 kb inversion clade</taxon>
        <taxon>NPAAA clade</taxon>
        <taxon>indigoferoid/millettioid clade</taxon>
        <taxon>Phaseoleae</taxon>
        <taxon>Phaseolus</taxon>
    </lineage>
</organism>
<reference evidence="2" key="1">
    <citation type="journal article" date="2014" name="Nat. Genet.">
        <title>A reference genome for common bean and genome-wide analysis of dual domestications.</title>
        <authorList>
            <person name="Schmutz J."/>
            <person name="McClean P.E."/>
            <person name="Mamidi S."/>
            <person name="Wu G.A."/>
            <person name="Cannon S.B."/>
            <person name="Grimwood J."/>
            <person name="Jenkins J."/>
            <person name="Shu S."/>
            <person name="Song Q."/>
            <person name="Chavarro C."/>
            <person name="Torres-Torres M."/>
            <person name="Geffroy V."/>
            <person name="Moghaddam S.M."/>
            <person name="Gao D."/>
            <person name="Abernathy B."/>
            <person name="Barry K."/>
            <person name="Blair M."/>
            <person name="Brick M.A."/>
            <person name="Chovatia M."/>
            <person name="Gepts P."/>
            <person name="Goodstein D.M."/>
            <person name="Gonzales M."/>
            <person name="Hellsten U."/>
            <person name="Hyten D.L."/>
            <person name="Jia G."/>
            <person name="Kelly J.D."/>
            <person name="Kudrna D."/>
            <person name="Lee R."/>
            <person name="Richard M.M."/>
            <person name="Miklas P.N."/>
            <person name="Osorno J.M."/>
            <person name="Rodrigues J."/>
            <person name="Thareau V."/>
            <person name="Urrea C.A."/>
            <person name="Wang M."/>
            <person name="Yu Y."/>
            <person name="Zhang M."/>
            <person name="Wing R.A."/>
            <person name="Cregan P.B."/>
            <person name="Rokhsar D.S."/>
            <person name="Jackson S.A."/>
        </authorList>
    </citation>
    <scope>NUCLEOTIDE SEQUENCE [LARGE SCALE GENOMIC DNA]</scope>
    <source>
        <strain evidence="2">cv. G19833</strain>
    </source>
</reference>
<evidence type="ECO:0000313" key="2">
    <source>
        <dbReference type="Proteomes" id="UP000000226"/>
    </source>
</evidence>
<proteinExistence type="predicted"/>